<dbReference type="GO" id="GO:0046872">
    <property type="term" value="F:metal ion binding"/>
    <property type="evidence" value="ECO:0007669"/>
    <property type="project" value="UniProtKB-KW"/>
</dbReference>
<comment type="similarity">
    <text evidence="4">Belongs to the glycosyltransferase 13 family.</text>
</comment>
<dbReference type="InterPro" id="IPR004139">
    <property type="entry name" value="Glyco_trans_13"/>
</dbReference>
<comment type="cofactor">
    <cofactor evidence="1">
        <name>Mn(2+)</name>
        <dbReference type="ChEBI" id="CHEBI:29035"/>
    </cofactor>
</comment>
<evidence type="ECO:0000256" key="8">
    <source>
        <dbReference type="ARBA" id="ARBA00022723"/>
    </source>
</evidence>
<keyword evidence="5" id="KW-0328">Glycosyltransferase</keyword>
<reference evidence="15 16" key="1">
    <citation type="submission" date="2023-11" db="EMBL/GenBank/DDBJ databases">
        <title>Halocaridina rubra genome assembly.</title>
        <authorList>
            <person name="Smith C."/>
        </authorList>
    </citation>
    <scope>NUCLEOTIDE SEQUENCE [LARGE SCALE GENOMIC DNA]</scope>
    <source>
        <strain evidence="15">EP-1</strain>
        <tissue evidence="15">Whole</tissue>
    </source>
</reference>
<sequence>MKKVDTAIIRDEISRYSERINNVTTIGINNENILTASHEDYPAIISEENTQNSSLINVTTVGLKNENILSASNGEYPAIITEENRQYSELLNVTTVGLNSENVRFTYTKVHSTVNNNNNSQYSELQKNITTVGLNSVKAPFTSLGDVNITVIKNMSQLENSSTNVGIKRVHDGKYIVSGSKLEYFLRNGANISDIGKQNGNNDNNQYSHLGITGSSNSKPPINTKMQEMNSFELQITMNKTGVTLSVDEEMVYTCINKTMPWGRYKANLCSGIHMITLNEVTGHVMRSGLYMTWQLTSEDQLLREFTYIQDGRLLVFLGQPDFTSHLSPETLDFLLGIGSHYVDSTATNEGWGFVVYKKGPTVFESVILDSTSSDKIKEVSPAVVHANVERREGRQCAWYERPEMKDRKDFCERYGGYESYCSCHDIPWTPQKINEDFTIKEEIPVAIITANRLPNVLRQVTSIWSNSGGRETPIVIMVDGVSNEAMELGKLLNLTVVKDENPTPKGSNKRVNYHVRYSMLKVFHMFPHVDKAIMLEDDLELAPDFISYFHQTAPLLSLDKNILCVNAYNYNAFNHTALDPTRLYRSHGVPAYGWMVTRATAYQMANEWSFENQSVDWDLWIRYKLGENIDIIIPEIPRTKHRGGGGVHVSGLEQFIYFDQRPLNTAANATLDIKSVEAVSYMNYHISNIKKATVLTFPDHPCKNSSTSLLRSQCFGVNDRGLHENFRMMVTVPFYKNRLYIVGCPNSPFCLTKNQEDIYDATPKDVAYANQHPFRSTHIVSYSSRRVPPLSFTELVTLNNVLQYKSVMTLQQE</sequence>
<evidence type="ECO:0000256" key="3">
    <source>
        <dbReference type="ARBA" id="ARBA00004922"/>
    </source>
</evidence>
<evidence type="ECO:0000256" key="4">
    <source>
        <dbReference type="ARBA" id="ARBA00006492"/>
    </source>
</evidence>
<dbReference type="PANTHER" id="PTHR46396:SF2">
    <property type="entry name" value="ILEI_PANDER DOMAIN-CONTAINING PROTEIN"/>
    <property type="match status" value="1"/>
</dbReference>
<dbReference type="Pfam" id="PF03071">
    <property type="entry name" value="GNT-I"/>
    <property type="match status" value="1"/>
</dbReference>
<keyword evidence="8" id="KW-0479">Metal-binding</keyword>
<keyword evidence="11" id="KW-0333">Golgi apparatus</keyword>
<evidence type="ECO:0000313" key="16">
    <source>
        <dbReference type="Proteomes" id="UP001381693"/>
    </source>
</evidence>
<evidence type="ECO:0000256" key="1">
    <source>
        <dbReference type="ARBA" id="ARBA00001936"/>
    </source>
</evidence>
<accession>A0AAN8WNK0</accession>
<protein>
    <recommendedName>
        <fullName evidence="14">ILEI/PANDER domain-containing protein</fullName>
    </recommendedName>
</protein>
<evidence type="ECO:0000256" key="11">
    <source>
        <dbReference type="ARBA" id="ARBA00023034"/>
    </source>
</evidence>
<organism evidence="15 16">
    <name type="scientific">Halocaridina rubra</name>
    <name type="common">Hawaiian red shrimp</name>
    <dbReference type="NCBI Taxonomy" id="373956"/>
    <lineage>
        <taxon>Eukaryota</taxon>
        <taxon>Metazoa</taxon>
        <taxon>Ecdysozoa</taxon>
        <taxon>Arthropoda</taxon>
        <taxon>Crustacea</taxon>
        <taxon>Multicrustacea</taxon>
        <taxon>Malacostraca</taxon>
        <taxon>Eumalacostraca</taxon>
        <taxon>Eucarida</taxon>
        <taxon>Decapoda</taxon>
        <taxon>Pleocyemata</taxon>
        <taxon>Caridea</taxon>
        <taxon>Atyoidea</taxon>
        <taxon>Atyidae</taxon>
        <taxon>Halocaridina</taxon>
    </lineage>
</organism>
<keyword evidence="10" id="KW-1133">Transmembrane helix</keyword>
<keyword evidence="12" id="KW-0472">Membrane</keyword>
<dbReference type="GO" id="GO:0016266">
    <property type="term" value="P:protein O-linked glycosylation via N-acetyl-galactosamine"/>
    <property type="evidence" value="ECO:0007669"/>
    <property type="project" value="TreeGrafter"/>
</dbReference>
<dbReference type="Gene3D" id="3.90.550.10">
    <property type="entry name" value="Spore Coat Polysaccharide Biosynthesis Protein SpsA, Chain A"/>
    <property type="match status" value="1"/>
</dbReference>
<dbReference type="InterPro" id="IPR052463">
    <property type="entry name" value="O-linked_mannose_GnT"/>
</dbReference>
<dbReference type="GO" id="GO:0000139">
    <property type="term" value="C:Golgi membrane"/>
    <property type="evidence" value="ECO:0007669"/>
    <property type="project" value="UniProtKB-SubCell"/>
</dbReference>
<dbReference type="AlphaFoldDB" id="A0AAN8WNK0"/>
<comment type="subcellular location">
    <subcellularLocation>
        <location evidence="2">Golgi apparatus membrane</location>
        <topology evidence="2">Single-pass type II membrane protein</topology>
    </subcellularLocation>
</comment>
<evidence type="ECO:0000313" key="15">
    <source>
        <dbReference type="EMBL" id="KAK7028027.1"/>
    </source>
</evidence>
<dbReference type="GO" id="GO:0047223">
    <property type="term" value="F:beta-1,3-galactosyl-O-glycosyl-glycoprotein beta-1,3-N-acetylglucosaminyltransferase activity"/>
    <property type="evidence" value="ECO:0007669"/>
    <property type="project" value="TreeGrafter"/>
</dbReference>
<name>A0AAN8WNK0_HALRR</name>
<keyword evidence="6" id="KW-0808">Transferase</keyword>
<evidence type="ECO:0000256" key="7">
    <source>
        <dbReference type="ARBA" id="ARBA00022692"/>
    </source>
</evidence>
<keyword evidence="9" id="KW-0735">Signal-anchor</keyword>
<dbReference type="InterPro" id="IPR029044">
    <property type="entry name" value="Nucleotide-diphossugar_trans"/>
</dbReference>
<feature type="domain" description="ILEI/PANDER" evidence="14">
    <location>
        <begin position="271"/>
        <end position="358"/>
    </location>
</feature>
<keyword evidence="16" id="KW-1185">Reference proteome</keyword>
<evidence type="ECO:0000256" key="10">
    <source>
        <dbReference type="ARBA" id="ARBA00022989"/>
    </source>
</evidence>
<evidence type="ECO:0000256" key="6">
    <source>
        <dbReference type="ARBA" id="ARBA00022679"/>
    </source>
</evidence>
<dbReference type="PANTHER" id="PTHR46396">
    <property type="entry name" value="PROTEIN O-LINKED-MANNOSE BETA-1,2-N-ACETYLGLUCOSAMINYLTRANSFERASE 1"/>
    <property type="match status" value="1"/>
</dbReference>
<dbReference type="Pfam" id="PF15711">
    <property type="entry name" value="ILEI"/>
    <property type="match status" value="1"/>
</dbReference>
<evidence type="ECO:0000256" key="2">
    <source>
        <dbReference type="ARBA" id="ARBA00004323"/>
    </source>
</evidence>
<dbReference type="Proteomes" id="UP001381693">
    <property type="component" value="Unassembled WGS sequence"/>
</dbReference>
<evidence type="ECO:0000256" key="5">
    <source>
        <dbReference type="ARBA" id="ARBA00022676"/>
    </source>
</evidence>
<comment type="caution">
    <text evidence="15">The sequence shown here is derived from an EMBL/GenBank/DDBJ whole genome shotgun (WGS) entry which is preliminary data.</text>
</comment>
<keyword evidence="13" id="KW-0464">Manganese</keyword>
<evidence type="ECO:0000256" key="13">
    <source>
        <dbReference type="ARBA" id="ARBA00023211"/>
    </source>
</evidence>
<dbReference type="InterPro" id="IPR039477">
    <property type="entry name" value="ILEI/PANDER_dom"/>
</dbReference>
<dbReference type="EMBL" id="JAXCGZ010022664">
    <property type="protein sequence ID" value="KAK7028027.1"/>
    <property type="molecule type" value="Genomic_DNA"/>
</dbReference>
<proteinExistence type="inferred from homology"/>
<keyword evidence="7" id="KW-0812">Transmembrane</keyword>
<comment type="pathway">
    <text evidence="3">Protein modification; protein glycosylation.</text>
</comment>
<evidence type="ECO:0000256" key="12">
    <source>
        <dbReference type="ARBA" id="ARBA00023136"/>
    </source>
</evidence>
<dbReference type="SUPFAM" id="SSF53448">
    <property type="entry name" value="Nucleotide-diphospho-sugar transferases"/>
    <property type="match status" value="1"/>
</dbReference>
<evidence type="ECO:0000259" key="14">
    <source>
        <dbReference type="Pfam" id="PF15711"/>
    </source>
</evidence>
<evidence type="ECO:0000256" key="9">
    <source>
        <dbReference type="ARBA" id="ARBA00022968"/>
    </source>
</evidence>
<gene>
    <name evidence="15" type="ORF">SK128_014100</name>
</gene>